<reference evidence="10 11" key="1">
    <citation type="submission" date="2019-03" db="EMBL/GenBank/DDBJ databases">
        <title>Genome Sequencing and Assembly of Various Microbes Isolated from Alder Root Nodule.</title>
        <authorList>
            <person name="Swanson E."/>
            <person name="Sevigny J.L."/>
            <person name="Pesce C."/>
            <person name="Davis I."/>
            <person name="Kleiner V."/>
            <person name="Tisa L."/>
        </authorList>
    </citation>
    <scope>NUCLEOTIDE SEQUENCE [LARGE SCALE GENOMIC DNA]</scope>
    <source>
        <strain evidence="10 11">4R-31</strain>
    </source>
</reference>
<evidence type="ECO:0000256" key="5">
    <source>
        <dbReference type="ARBA" id="ARBA00022970"/>
    </source>
</evidence>
<feature type="transmembrane region" description="Helical" evidence="8">
    <location>
        <begin position="283"/>
        <end position="311"/>
    </location>
</feature>
<dbReference type="RefSeq" id="WP_039101375.1">
    <property type="nucleotide sequence ID" value="NZ_CABMOG010000006.1"/>
</dbReference>
<sequence length="477" mass="49753">MSTTPQAPGHAPDASTKTVRGLKPRQLTMMGLGGAIGAGLFLGSGKGVAVAGPAILVSYVVAGALVVLIMWMIGELSAANPTSGAFSTHAQNAFGPVAGYTVGWLYWVQLAVVTAAEANGAATILTGILGDSVAGIGVPPTWVLSLVFMAVFTVINMFAVSKYGEFEFWFAFLKVGVILAFLVVGILMLFGVIPGHEGGLSNFQDFAPTGIAGVGAGLLIVIFSFGGTEIVAIAAGETADPQKSVATAIRTVAWRIVLFYIGSVFIMVAILPPSQADPPEGPFAAVLNVAGLPAAGSIMALIAVFALLSALNANIYAASRMMHSLAQRNYAPAAIKRTAHNSVPRRAVLLTVSFGFVASILEALFPGKVLDTLLAIVGSTIIIIWISVAASQITLRHRRERENPGVRASTYTMPLFPFLSYLTVAMLVLIVVVTMFDPASRNQLLLTVTATALIALTGVFVTRRSEQPATEHADLGE</sequence>
<evidence type="ECO:0000256" key="4">
    <source>
        <dbReference type="ARBA" id="ARBA00022692"/>
    </source>
</evidence>
<comment type="similarity">
    <text evidence="2">Belongs to the amino acid-polyamine-organocation (APC) superfamily. Amino acid transporter (AAT) (TC 2.A.3.1) family.</text>
</comment>
<feature type="transmembrane region" description="Helical" evidence="8">
    <location>
        <begin position="27"/>
        <end position="44"/>
    </location>
</feature>
<dbReference type="AlphaFoldDB" id="A0AAX2SDB2"/>
<evidence type="ECO:0000256" key="6">
    <source>
        <dbReference type="ARBA" id="ARBA00022989"/>
    </source>
</evidence>
<keyword evidence="3" id="KW-0813">Transport</keyword>
<comment type="subcellular location">
    <subcellularLocation>
        <location evidence="1">Membrane</location>
        <topology evidence="1">Multi-pass membrane protein</topology>
    </subcellularLocation>
</comment>
<evidence type="ECO:0000256" key="2">
    <source>
        <dbReference type="ARBA" id="ARBA00008583"/>
    </source>
</evidence>
<evidence type="ECO:0000256" key="8">
    <source>
        <dbReference type="SAM" id="Phobius"/>
    </source>
</evidence>
<evidence type="ECO:0000259" key="9">
    <source>
        <dbReference type="Pfam" id="PF00324"/>
    </source>
</evidence>
<feature type="transmembrane region" description="Helical" evidence="8">
    <location>
        <begin position="442"/>
        <end position="461"/>
    </location>
</feature>
<dbReference type="GO" id="GO:0016020">
    <property type="term" value="C:membrane"/>
    <property type="evidence" value="ECO:0007669"/>
    <property type="project" value="UniProtKB-SubCell"/>
</dbReference>
<accession>A0AAX2SDB2</accession>
<gene>
    <name evidence="10" type="ORF">E4P33_07925</name>
</gene>
<feature type="transmembrane region" description="Helical" evidence="8">
    <location>
        <begin position="50"/>
        <end position="73"/>
    </location>
</feature>
<comment type="caution">
    <text evidence="10">The sequence shown here is derived from an EMBL/GenBank/DDBJ whole genome shotgun (WGS) entry which is preliminary data.</text>
</comment>
<dbReference type="GO" id="GO:0006865">
    <property type="term" value="P:amino acid transport"/>
    <property type="evidence" value="ECO:0007669"/>
    <property type="project" value="UniProtKB-KW"/>
</dbReference>
<dbReference type="Proteomes" id="UP000298017">
    <property type="component" value="Unassembled WGS sequence"/>
</dbReference>
<keyword evidence="6 8" id="KW-1133">Transmembrane helix</keyword>
<evidence type="ECO:0000256" key="7">
    <source>
        <dbReference type="ARBA" id="ARBA00023136"/>
    </source>
</evidence>
<protein>
    <submittedName>
        <fullName evidence="10">Amino acid permease</fullName>
    </submittedName>
</protein>
<feature type="transmembrane region" description="Helical" evidence="8">
    <location>
        <begin position="252"/>
        <end position="271"/>
    </location>
</feature>
<dbReference type="InterPro" id="IPR004840">
    <property type="entry name" value="Amino_acid_permease_CS"/>
</dbReference>
<keyword evidence="7 8" id="KW-0472">Membrane</keyword>
<dbReference type="GO" id="GO:0055085">
    <property type="term" value="P:transmembrane transport"/>
    <property type="evidence" value="ECO:0007669"/>
    <property type="project" value="InterPro"/>
</dbReference>
<dbReference type="PIRSF" id="PIRSF006060">
    <property type="entry name" value="AA_transporter"/>
    <property type="match status" value="1"/>
</dbReference>
<dbReference type="Pfam" id="PF00324">
    <property type="entry name" value="AA_permease"/>
    <property type="match status" value="1"/>
</dbReference>
<feature type="transmembrane region" description="Helical" evidence="8">
    <location>
        <begin position="373"/>
        <end position="395"/>
    </location>
</feature>
<keyword evidence="4 8" id="KW-0812">Transmembrane</keyword>
<keyword evidence="11" id="KW-1185">Reference proteome</keyword>
<keyword evidence="5" id="KW-0029">Amino-acid transport</keyword>
<proteinExistence type="inferred from homology"/>
<dbReference type="EMBL" id="SPNK01000007">
    <property type="protein sequence ID" value="TFI00987.1"/>
    <property type="molecule type" value="Genomic_DNA"/>
</dbReference>
<feature type="transmembrane region" description="Helical" evidence="8">
    <location>
        <begin position="168"/>
        <end position="190"/>
    </location>
</feature>
<feature type="transmembrane region" description="Helical" evidence="8">
    <location>
        <begin position="210"/>
        <end position="232"/>
    </location>
</feature>
<dbReference type="PROSITE" id="PS00218">
    <property type="entry name" value="AMINO_ACID_PERMEASE_1"/>
    <property type="match status" value="1"/>
</dbReference>
<evidence type="ECO:0000313" key="11">
    <source>
        <dbReference type="Proteomes" id="UP000298017"/>
    </source>
</evidence>
<evidence type="ECO:0000256" key="1">
    <source>
        <dbReference type="ARBA" id="ARBA00004141"/>
    </source>
</evidence>
<dbReference type="InterPro" id="IPR004841">
    <property type="entry name" value="AA-permease/SLC12A_dom"/>
</dbReference>
<feature type="transmembrane region" description="Helical" evidence="8">
    <location>
        <begin position="347"/>
        <end position="367"/>
    </location>
</feature>
<dbReference type="PANTHER" id="PTHR43495:SF5">
    <property type="entry name" value="GAMMA-AMINOBUTYRIC ACID PERMEASE"/>
    <property type="match status" value="1"/>
</dbReference>
<dbReference type="PANTHER" id="PTHR43495">
    <property type="entry name" value="GABA PERMEASE"/>
    <property type="match status" value="1"/>
</dbReference>
<evidence type="ECO:0000256" key="3">
    <source>
        <dbReference type="ARBA" id="ARBA00022448"/>
    </source>
</evidence>
<feature type="transmembrane region" description="Helical" evidence="8">
    <location>
        <begin position="415"/>
        <end position="436"/>
    </location>
</feature>
<feature type="transmembrane region" description="Helical" evidence="8">
    <location>
        <begin position="141"/>
        <end position="161"/>
    </location>
</feature>
<name>A0AAX2SDB2_KOCRH</name>
<dbReference type="FunFam" id="1.20.1740.10:FF:000001">
    <property type="entry name" value="Amino acid permease"/>
    <property type="match status" value="1"/>
</dbReference>
<dbReference type="Gene3D" id="1.20.1740.10">
    <property type="entry name" value="Amino acid/polyamine transporter I"/>
    <property type="match status" value="1"/>
</dbReference>
<evidence type="ECO:0000313" key="10">
    <source>
        <dbReference type="EMBL" id="TFI00987.1"/>
    </source>
</evidence>
<organism evidence="10 11">
    <name type="scientific">Kocuria rhizophila</name>
    <dbReference type="NCBI Taxonomy" id="72000"/>
    <lineage>
        <taxon>Bacteria</taxon>
        <taxon>Bacillati</taxon>
        <taxon>Actinomycetota</taxon>
        <taxon>Actinomycetes</taxon>
        <taxon>Micrococcales</taxon>
        <taxon>Micrococcaceae</taxon>
        <taxon>Kocuria</taxon>
    </lineage>
</organism>
<feature type="domain" description="Amino acid permease/ SLC12A" evidence="9">
    <location>
        <begin position="27"/>
        <end position="441"/>
    </location>
</feature>